<dbReference type="CDD" id="cd23763">
    <property type="entry name" value="ASKHA_ATPase_ROK"/>
    <property type="match status" value="1"/>
</dbReference>
<evidence type="ECO:0000256" key="1">
    <source>
        <dbReference type="ARBA" id="ARBA00006479"/>
    </source>
</evidence>
<dbReference type="PROSITE" id="PS01125">
    <property type="entry name" value="ROK"/>
    <property type="match status" value="1"/>
</dbReference>
<dbReference type="InterPro" id="IPR000600">
    <property type="entry name" value="ROK"/>
</dbReference>
<protein>
    <submittedName>
        <fullName evidence="2">ROK family protein</fullName>
    </submittedName>
</protein>
<evidence type="ECO:0000313" key="3">
    <source>
        <dbReference type="Proteomes" id="UP000306888"/>
    </source>
</evidence>
<dbReference type="Proteomes" id="UP000306888">
    <property type="component" value="Unassembled WGS sequence"/>
</dbReference>
<evidence type="ECO:0000313" key="2">
    <source>
        <dbReference type="EMBL" id="TGY42602.1"/>
    </source>
</evidence>
<dbReference type="AlphaFoldDB" id="A0A4S2DLQ0"/>
<dbReference type="InterPro" id="IPR043129">
    <property type="entry name" value="ATPase_NBD"/>
</dbReference>
<reference evidence="2 3" key="1">
    <citation type="submission" date="2019-04" db="EMBL/GenBank/DDBJ databases">
        <title>Microbes associate with the intestines of laboratory mice.</title>
        <authorList>
            <person name="Navarre W."/>
            <person name="Wong E."/>
            <person name="Huang K."/>
            <person name="Tropini C."/>
            <person name="Ng K."/>
            <person name="Yu B."/>
        </authorList>
    </citation>
    <scope>NUCLEOTIDE SEQUENCE [LARGE SCALE GENOMIC DNA]</scope>
    <source>
        <strain evidence="2 3">NM50_B9-20</strain>
    </source>
</reference>
<comment type="similarity">
    <text evidence="1">Belongs to the ROK (NagC/XylR) family.</text>
</comment>
<gene>
    <name evidence="2" type="ORF">E5347_07245</name>
</gene>
<sequence>MNNYYIGIDLGGTNIKSAIFNTNFEKISEHRVQTHADKGSDVVLSRMLNSIEELLKSSRIYASEILCMGIGVPGLLDTKTGISKFSPNFSKWENVHVSQWFETKLKIPTFIDNDVRMNLYGEWYYGEGKGKSNVVLITLGTGLGSGVIIDGHVLYGTTGSVGEIGHMNMYRSGRPCRCGSYGCLGRYVSAIGMLRTLKEKLQNGNTSVIHDWVQGDYDKITAKMVSDAFDKGDKVAIDTFYETGELLGYGLANVINLYNPECIIIGGGMAAAGERLLKSARKIVDTHALQISNDTCEIVIASLGDSSGMLGAAIYASNHRRKEK</sequence>
<accession>A0A4S2DLQ0</accession>
<dbReference type="PANTHER" id="PTHR18964">
    <property type="entry name" value="ROK (REPRESSOR, ORF, KINASE) FAMILY"/>
    <property type="match status" value="1"/>
</dbReference>
<dbReference type="SUPFAM" id="SSF53067">
    <property type="entry name" value="Actin-like ATPase domain"/>
    <property type="match status" value="1"/>
</dbReference>
<keyword evidence="3" id="KW-1185">Reference proteome</keyword>
<dbReference type="PANTHER" id="PTHR18964:SF149">
    <property type="entry name" value="BIFUNCTIONAL UDP-N-ACETYLGLUCOSAMINE 2-EPIMERASE_N-ACETYLMANNOSAMINE KINASE"/>
    <property type="match status" value="1"/>
</dbReference>
<comment type="caution">
    <text evidence="2">The sequence shown here is derived from an EMBL/GenBank/DDBJ whole genome shotgun (WGS) entry which is preliminary data.</text>
</comment>
<dbReference type="OrthoDB" id="9810372at2"/>
<organism evidence="2 3">
    <name type="scientific">Clostridium sartagoforme</name>
    <dbReference type="NCBI Taxonomy" id="84031"/>
    <lineage>
        <taxon>Bacteria</taxon>
        <taxon>Bacillati</taxon>
        <taxon>Bacillota</taxon>
        <taxon>Clostridia</taxon>
        <taxon>Eubacteriales</taxon>
        <taxon>Clostridiaceae</taxon>
        <taxon>Clostridium</taxon>
    </lineage>
</organism>
<name>A0A4S2DLQ0_9CLOT</name>
<dbReference type="Pfam" id="PF00480">
    <property type="entry name" value="ROK"/>
    <property type="match status" value="1"/>
</dbReference>
<proteinExistence type="inferred from homology"/>
<dbReference type="RefSeq" id="WP_136005960.1">
    <property type="nucleotide sequence ID" value="NZ_SRYR01000002.1"/>
</dbReference>
<dbReference type="InterPro" id="IPR049874">
    <property type="entry name" value="ROK_cs"/>
</dbReference>
<dbReference type="EMBL" id="SRYR01000002">
    <property type="protein sequence ID" value="TGY42602.1"/>
    <property type="molecule type" value="Genomic_DNA"/>
</dbReference>
<dbReference type="Gene3D" id="3.30.420.40">
    <property type="match status" value="2"/>
</dbReference>